<sequence>MWPPSEEGRKTCQCLSLSAVVTSRETGETPAVSHDTFVSSLHYSCQWPSALGSPVGDKVRDNVVQENLIGYTTEIGNHLHDGLKRTNQRCCCIGVAVISPDKASTSLDILANRPPGKLAIDPGKAIGEKDSNSTSFEELFTRAPGTQPLLETNVTERSKYTSEMTLTGQPVRVEFEIHQRTLEVDASDGITRH</sequence>
<proteinExistence type="predicted"/>
<organism evidence="1 2">
    <name type="scientific">Colletotrichum musicola</name>
    <dbReference type="NCBI Taxonomy" id="2175873"/>
    <lineage>
        <taxon>Eukaryota</taxon>
        <taxon>Fungi</taxon>
        <taxon>Dikarya</taxon>
        <taxon>Ascomycota</taxon>
        <taxon>Pezizomycotina</taxon>
        <taxon>Sordariomycetes</taxon>
        <taxon>Hypocreomycetidae</taxon>
        <taxon>Glomerellales</taxon>
        <taxon>Glomerellaceae</taxon>
        <taxon>Colletotrichum</taxon>
        <taxon>Colletotrichum orchidearum species complex</taxon>
    </lineage>
</organism>
<gene>
    <name evidence="1" type="ORF">CMUS01_06432</name>
</gene>
<dbReference type="AlphaFoldDB" id="A0A8H6KM42"/>
<comment type="caution">
    <text evidence="1">The sequence shown here is derived from an EMBL/GenBank/DDBJ whole genome shotgun (WGS) entry which is preliminary data.</text>
</comment>
<dbReference type="EMBL" id="WIGM01000210">
    <property type="protein sequence ID" value="KAF6833773.1"/>
    <property type="molecule type" value="Genomic_DNA"/>
</dbReference>
<reference evidence="1" key="1">
    <citation type="journal article" date="2020" name="Phytopathology">
        <title>Genome Sequence Resources of Colletotrichum truncatum, C. plurivorum, C. musicola, and C. sojae: Four Species Pathogenic to Soybean (Glycine max).</title>
        <authorList>
            <person name="Rogerio F."/>
            <person name="Boufleur T.R."/>
            <person name="Ciampi-Guillardi M."/>
            <person name="Sukno S.A."/>
            <person name="Thon M.R."/>
            <person name="Massola Junior N.S."/>
            <person name="Baroncelli R."/>
        </authorList>
    </citation>
    <scope>NUCLEOTIDE SEQUENCE</scope>
    <source>
        <strain evidence="1">LFN0074</strain>
    </source>
</reference>
<protein>
    <submittedName>
        <fullName evidence="1">2,2-dialkylglycine decarboxylase 1</fullName>
    </submittedName>
</protein>
<evidence type="ECO:0000313" key="1">
    <source>
        <dbReference type="EMBL" id="KAF6833773.1"/>
    </source>
</evidence>
<dbReference type="Proteomes" id="UP000639643">
    <property type="component" value="Unassembled WGS sequence"/>
</dbReference>
<accession>A0A8H6KM42</accession>
<keyword evidence="2" id="KW-1185">Reference proteome</keyword>
<name>A0A8H6KM42_9PEZI</name>
<evidence type="ECO:0000313" key="2">
    <source>
        <dbReference type="Proteomes" id="UP000639643"/>
    </source>
</evidence>